<dbReference type="Gene3D" id="3.20.20.150">
    <property type="entry name" value="Divalent-metal-dependent TIM barrel enzymes"/>
    <property type="match status" value="1"/>
</dbReference>
<evidence type="ECO:0000259" key="1">
    <source>
        <dbReference type="Pfam" id="PF01261"/>
    </source>
</evidence>
<dbReference type="InterPro" id="IPR050312">
    <property type="entry name" value="IolE/XylAMocC-like"/>
</dbReference>
<comment type="caution">
    <text evidence="2">The sequence shown here is derived from an EMBL/GenBank/DDBJ whole genome shotgun (WGS) entry which is preliminary data.</text>
</comment>
<name>A0A840AAX9_9PROT</name>
<reference evidence="2 3" key="1">
    <citation type="submission" date="2020-08" db="EMBL/GenBank/DDBJ databases">
        <title>Genomic Encyclopedia of Type Strains, Phase IV (KMG-IV): sequencing the most valuable type-strain genomes for metagenomic binning, comparative biology and taxonomic classification.</title>
        <authorList>
            <person name="Goeker M."/>
        </authorList>
    </citation>
    <scope>NUCLEOTIDE SEQUENCE [LARGE SCALE GENOMIC DNA]</scope>
    <source>
        <strain evidence="2 3">DSM 19979</strain>
    </source>
</reference>
<evidence type="ECO:0000313" key="2">
    <source>
        <dbReference type="EMBL" id="MBB3897696.1"/>
    </source>
</evidence>
<gene>
    <name evidence="2" type="ORF">GGQ83_001122</name>
</gene>
<dbReference type="RefSeq" id="WP_184382689.1">
    <property type="nucleotide sequence ID" value="NZ_JACIDJ010000001.1"/>
</dbReference>
<accession>A0A840AAX9</accession>
<dbReference type="Pfam" id="PF01261">
    <property type="entry name" value="AP_endonuc_2"/>
    <property type="match status" value="1"/>
</dbReference>
<dbReference type="GO" id="GO:0016853">
    <property type="term" value="F:isomerase activity"/>
    <property type="evidence" value="ECO:0007669"/>
    <property type="project" value="UniProtKB-KW"/>
</dbReference>
<dbReference type="PANTHER" id="PTHR12110:SF53">
    <property type="entry name" value="BLR5974 PROTEIN"/>
    <property type="match status" value="1"/>
</dbReference>
<evidence type="ECO:0000313" key="3">
    <source>
        <dbReference type="Proteomes" id="UP000553193"/>
    </source>
</evidence>
<dbReference type="SUPFAM" id="SSF51658">
    <property type="entry name" value="Xylose isomerase-like"/>
    <property type="match status" value="1"/>
</dbReference>
<dbReference type="InterPro" id="IPR036237">
    <property type="entry name" value="Xyl_isomerase-like_sf"/>
</dbReference>
<dbReference type="EMBL" id="JACIDJ010000001">
    <property type="protein sequence ID" value="MBB3897696.1"/>
    <property type="molecule type" value="Genomic_DNA"/>
</dbReference>
<organism evidence="2 3">
    <name type="scientific">Roseococcus suduntuyensis</name>
    <dbReference type="NCBI Taxonomy" id="455361"/>
    <lineage>
        <taxon>Bacteria</taxon>
        <taxon>Pseudomonadati</taxon>
        <taxon>Pseudomonadota</taxon>
        <taxon>Alphaproteobacteria</taxon>
        <taxon>Acetobacterales</taxon>
        <taxon>Roseomonadaceae</taxon>
        <taxon>Roseococcus</taxon>
    </lineage>
</organism>
<keyword evidence="2" id="KW-0413">Isomerase</keyword>
<sequence length="279" mass="30666">MSNTPTLPLLGACLNVEDLPDHRDWLLEQPRDLELQDFCRTEVLDSDWRARCARAKSLLEGHKGRLGIHGPFWGFTIASKDPEIRAVVRRRLDQGLDACAELGATMMVVHSPYTTWGYNNLGHDQAARQQVLDLSHDTMGAAVRRAESLGVVLVIENIEDKDPMERVLLARSFASAHVRVSVDTGHANYAHGSTGAPPVDHYITAAGDLLDHIHLQDTDGYGDRHWVPGEGNIPWPAVFRAIAGVMAAHGTTPRLKLELKENARIREGAAFLTAAGLAR</sequence>
<dbReference type="PANTHER" id="PTHR12110">
    <property type="entry name" value="HYDROXYPYRUVATE ISOMERASE"/>
    <property type="match status" value="1"/>
</dbReference>
<keyword evidence="3" id="KW-1185">Reference proteome</keyword>
<dbReference type="InterPro" id="IPR013022">
    <property type="entry name" value="Xyl_isomerase-like_TIM-brl"/>
</dbReference>
<proteinExistence type="predicted"/>
<feature type="domain" description="Xylose isomerase-like TIM barrel" evidence="1">
    <location>
        <begin position="51"/>
        <end position="273"/>
    </location>
</feature>
<protein>
    <submittedName>
        <fullName evidence="2">Sugar phosphate isomerase/epimerase</fullName>
    </submittedName>
</protein>
<dbReference type="AlphaFoldDB" id="A0A840AAX9"/>
<dbReference type="Proteomes" id="UP000553193">
    <property type="component" value="Unassembled WGS sequence"/>
</dbReference>